<feature type="compositionally biased region" description="Low complexity" evidence="1">
    <location>
        <begin position="590"/>
        <end position="657"/>
    </location>
</feature>
<dbReference type="AlphaFoldDB" id="A0AAD3CJ27"/>
<dbReference type="InterPro" id="IPR000595">
    <property type="entry name" value="cNMP-bd_dom"/>
</dbReference>
<feature type="signal peptide" evidence="2">
    <location>
        <begin position="1"/>
        <end position="18"/>
    </location>
</feature>
<evidence type="ECO:0000313" key="5">
    <source>
        <dbReference type="Proteomes" id="UP001054902"/>
    </source>
</evidence>
<dbReference type="PROSITE" id="PS50042">
    <property type="entry name" value="CNMP_BINDING_3"/>
    <property type="match status" value="1"/>
</dbReference>
<sequence length="1213" mass="128757">MKLSFIHFLLAGSSFSSAQNIRKANNKYGRKLKQLTETCTAAIQDIEHESSRDDEENLVCVTETGMVYKVTSANKQFIEENFKGKGKFKSGETELIFDGDVLVSNNGDLFSKSQPKLQKKTHFKGSKSMKAESRRNLQTGSPNEMSVLVVRVIADNGSTSASEALLSDKVFGTSGDAVNLKSQYSACSHGKWIINPAQGFDGITNGVTTVEVNTNTSEGDGKMVNAITAALNEKFNVSNPTVIADYVMYCLPSGTMSGIAYAYINSWNSVYSNEWCTYVSAQVHELGHNFGMAHSNEGETTYADQSGMMGYSYSQDDGPRMCFNGAKLWQFGWFSNRHKSIDASSGGYTGELRSMLDNPDIDGPPVVIKVDNGNEDYFITFNRKAGFNSGTVEAGNQVTVTKAGNGNSYQESSLLAKLGNGGSFGEGPFSVQVNDIDLDNNSALVEVCYDGNCDSSCPDPNEKRIVVKINTDSYPRETSWKITNKCNDEVVLAVAQDTLTASGEEYLSTICVPDSLYEFTISDQYGDGICCDYGTGSYSVSYDNVEMGNGGAFGSSETTSFGSCVSNPEPSKWPSRAPSKKPSLRPTPSPVTSEPTSSPTLNTTTSPTSKPSVSPSSKPTSSPSREQSKSPSAIPTITVTSSPISSSPTKSPVGSSGCMDGEISAEVVIVTDDYPGETSWTLTRTADSIVEMSAESYSNKRTTYIESKCIPEAVYMLVVQDSYGDGLCCQYGDGSYELKMNGVSVGSGGTFGSSDSITWAPDINAVPSSSPSLKGSENPTSEISSEPSMLTSDIPSLSPTLEHSGNPTSVSSSEPTIVKSSEPTILASEMPSSTPSLQGSENPTSKISSEPSMLTSDIPSMSPTLKQSENPTSVSSSEPTIVKSSEPTILASEMPSSSPSLQGSENPTSEISSEPSMLRSDIPSLSPTLEHSENPTSVSSSEPTIVKSSEPTILASEKPSRIPTSIPSVSLSSKPTSSPSREQSKSPSAIPTVTVTSSPTSSSSSPTNPPVGSNGCMDGEISAQVVIVTDDYPGETSWTLTRTADSVVEMSSESYNNTRTTYIESKCIPEAVYAFVVEDSYGDGMCCQYGNGSYELKMNGVSVGSGGTFGSSASIIWDPAGPSPTAAPTLPPTPSPSSVPSETPSISNTINCTLLRENDCLDYQECKLWGKGKDEFCGFVNQCEPFEGESCKFLPCCEGLVCSGDKKAKCELP</sequence>
<comment type="caution">
    <text evidence="4">The sequence shown here is derived from an EMBL/GenBank/DDBJ whole genome shotgun (WGS) entry which is preliminary data.</text>
</comment>
<feature type="chain" id="PRO_5042003269" description="Cyclic nucleotide-binding domain-containing protein" evidence="2">
    <location>
        <begin position="19"/>
        <end position="1213"/>
    </location>
</feature>
<organism evidence="4 5">
    <name type="scientific">Chaetoceros tenuissimus</name>
    <dbReference type="NCBI Taxonomy" id="426638"/>
    <lineage>
        <taxon>Eukaryota</taxon>
        <taxon>Sar</taxon>
        <taxon>Stramenopiles</taxon>
        <taxon>Ochrophyta</taxon>
        <taxon>Bacillariophyta</taxon>
        <taxon>Coscinodiscophyceae</taxon>
        <taxon>Chaetocerotophycidae</taxon>
        <taxon>Chaetocerotales</taxon>
        <taxon>Chaetocerotaceae</taxon>
        <taxon>Chaetoceros</taxon>
    </lineage>
</organism>
<reference evidence="4 5" key="1">
    <citation type="journal article" date="2021" name="Sci. Rep.">
        <title>The genome of the diatom Chaetoceros tenuissimus carries an ancient integrated fragment of an extant virus.</title>
        <authorList>
            <person name="Hongo Y."/>
            <person name="Kimura K."/>
            <person name="Takaki Y."/>
            <person name="Yoshida Y."/>
            <person name="Baba S."/>
            <person name="Kobayashi G."/>
            <person name="Nagasaki K."/>
            <person name="Hano T."/>
            <person name="Tomaru Y."/>
        </authorList>
    </citation>
    <scope>NUCLEOTIDE SEQUENCE [LARGE SCALE GENOMIC DNA]</scope>
    <source>
        <strain evidence="4 5">NIES-3715</strain>
    </source>
</reference>
<feature type="compositionally biased region" description="Polar residues" evidence="1">
    <location>
        <begin position="923"/>
        <end position="951"/>
    </location>
</feature>
<evidence type="ECO:0000256" key="2">
    <source>
        <dbReference type="SAM" id="SignalP"/>
    </source>
</evidence>
<feature type="compositionally biased region" description="Polar residues" evidence="1">
    <location>
        <begin position="894"/>
        <end position="915"/>
    </location>
</feature>
<dbReference type="Pfam" id="PF05548">
    <property type="entry name" value="Peptidase_M11"/>
    <property type="match status" value="1"/>
</dbReference>
<evidence type="ECO:0000256" key="1">
    <source>
        <dbReference type="SAM" id="MobiDB-lite"/>
    </source>
</evidence>
<name>A0AAD3CJ27_9STRA</name>
<dbReference type="InterPro" id="IPR024079">
    <property type="entry name" value="MetalloPept_cat_dom_sf"/>
</dbReference>
<proteinExistence type="predicted"/>
<dbReference type="Gene3D" id="3.40.390.10">
    <property type="entry name" value="Collagenase (Catalytic Domain)"/>
    <property type="match status" value="1"/>
</dbReference>
<keyword evidence="5" id="KW-1185">Reference proteome</keyword>
<evidence type="ECO:0000313" key="4">
    <source>
        <dbReference type="EMBL" id="GFH47022.1"/>
    </source>
</evidence>
<feature type="compositionally biased region" description="Polar residues" evidence="1">
    <location>
        <begin position="557"/>
        <end position="569"/>
    </location>
</feature>
<feature type="region of interest" description="Disordered" evidence="1">
    <location>
        <begin position="767"/>
        <end position="1018"/>
    </location>
</feature>
<dbReference type="Proteomes" id="UP001054902">
    <property type="component" value="Unassembled WGS sequence"/>
</dbReference>
<dbReference type="GO" id="GO:0008237">
    <property type="term" value="F:metallopeptidase activity"/>
    <property type="evidence" value="ECO:0007669"/>
    <property type="project" value="InterPro"/>
</dbReference>
<feature type="compositionally biased region" description="Low complexity" evidence="1">
    <location>
        <begin position="965"/>
        <end position="1013"/>
    </location>
</feature>
<feature type="domain" description="Cyclic nucleotide-binding" evidence="3">
    <location>
        <begin position="393"/>
        <end position="426"/>
    </location>
</feature>
<accession>A0AAD3CJ27</accession>
<evidence type="ECO:0000259" key="3">
    <source>
        <dbReference type="PROSITE" id="PS50042"/>
    </source>
</evidence>
<feature type="compositionally biased region" description="Polar residues" evidence="1">
    <location>
        <begin position="830"/>
        <end position="887"/>
    </location>
</feature>
<feature type="region of interest" description="Disordered" evidence="1">
    <location>
        <begin position="1120"/>
        <end position="1144"/>
    </location>
</feature>
<feature type="region of interest" description="Disordered" evidence="1">
    <location>
        <begin position="557"/>
        <end position="658"/>
    </location>
</feature>
<protein>
    <recommendedName>
        <fullName evidence="3">Cyclic nucleotide-binding domain-containing protein</fullName>
    </recommendedName>
</protein>
<dbReference type="EMBL" id="BLLK01000022">
    <property type="protein sequence ID" value="GFH47022.1"/>
    <property type="molecule type" value="Genomic_DNA"/>
</dbReference>
<gene>
    <name evidence="4" type="ORF">CTEN210_03497</name>
</gene>
<keyword evidence="2" id="KW-0732">Signal</keyword>
<dbReference type="SUPFAM" id="SSF55486">
    <property type="entry name" value="Metalloproteases ('zincins'), catalytic domain"/>
    <property type="match status" value="1"/>
</dbReference>
<dbReference type="InterPro" id="IPR008752">
    <property type="entry name" value="Peptidase_M11"/>
</dbReference>
<feature type="compositionally biased region" description="Polar residues" evidence="1">
    <location>
        <begin position="767"/>
        <end position="823"/>
    </location>
</feature>